<dbReference type="Pfam" id="PF12833">
    <property type="entry name" value="HTH_18"/>
    <property type="match status" value="1"/>
</dbReference>
<accession>A0ABS6D4N3</accession>
<dbReference type="Proteomes" id="UP000723714">
    <property type="component" value="Unassembled WGS sequence"/>
</dbReference>
<dbReference type="InterPro" id="IPR003313">
    <property type="entry name" value="AraC-bd"/>
</dbReference>
<dbReference type="PANTHER" id="PTHR43280:SF30">
    <property type="entry name" value="MMSAB OPERON REGULATORY PROTEIN"/>
    <property type="match status" value="1"/>
</dbReference>
<dbReference type="PROSITE" id="PS00041">
    <property type="entry name" value="HTH_ARAC_FAMILY_1"/>
    <property type="match status" value="1"/>
</dbReference>
<dbReference type="EMBL" id="JABACJ020000010">
    <property type="protein sequence ID" value="MBU3876443.1"/>
    <property type="molecule type" value="Genomic_DNA"/>
</dbReference>
<organism evidence="5 6">
    <name type="scientific">Faecalicatena faecalis</name>
    <dbReference type="NCBI Taxonomy" id="2726362"/>
    <lineage>
        <taxon>Bacteria</taxon>
        <taxon>Bacillati</taxon>
        <taxon>Bacillota</taxon>
        <taxon>Clostridia</taxon>
        <taxon>Lachnospirales</taxon>
        <taxon>Lachnospiraceae</taxon>
        <taxon>Faecalicatena</taxon>
    </lineage>
</organism>
<dbReference type="InterPro" id="IPR018060">
    <property type="entry name" value="HTH_AraC"/>
</dbReference>
<dbReference type="InterPro" id="IPR018062">
    <property type="entry name" value="HTH_AraC-typ_CS"/>
</dbReference>
<evidence type="ECO:0000256" key="1">
    <source>
        <dbReference type="ARBA" id="ARBA00023015"/>
    </source>
</evidence>
<evidence type="ECO:0000256" key="2">
    <source>
        <dbReference type="ARBA" id="ARBA00023125"/>
    </source>
</evidence>
<reference evidence="5 6" key="1">
    <citation type="submission" date="2021-06" db="EMBL/GenBank/DDBJ databases">
        <title>Faecalicatena sp. nov. isolated from porcine feces.</title>
        <authorList>
            <person name="Oh B.S."/>
            <person name="Lee J.H."/>
        </authorList>
    </citation>
    <scope>NUCLEOTIDE SEQUENCE [LARGE SCALE GENOMIC DNA]</scope>
    <source>
        <strain evidence="5 6">AGMB00832</strain>
    </source>
</reference>
<evidence type="ECO:0000259" key="4">
    <source>
        <dbReference type="PROSITE" id="PS01124"/>
    </source>
</evidence>
<feature type="domain" description="HTH araC/xylS-type" evidence="4">
    <location>
        <begin position="174"/>
        <end position="272"/>
    </location>
</feature>
<keyword evidence="6" id="KW-1185">Reference proteome</keyword>
<dbReference type="RefSeq" id="WP_216241810.1">
    <property type="nucleotide sequence ID" value="NZ_JABACJ020000010.1"/>
</dbReference>
<comment type="caution">
    <text evidence="5">The sequence shown here is derived from an EMBL/GenBank/DDBJ whole genome shotgun (WGS) entry which is preliminary data.</text>
</comment>
<proteinExistence type="predicted"/>
<dbReference type="SMART" id="SM00342">
    <property type="entry name" value="HTH_ARAC"/>
    <property type="match status" value="1"/>
</dbReference>
<name>A0ABS6D4N3_9FIRM</name>
<dbReference type="CDD" id="cd06986">
    <property type="entry name" value="cupin_MmsR-like_N"/>
    <property type="match status" value="1"/>
</dbReference>
<protein>
    <submittedName>
        <fullName evidence="5">AraC family transcriptional regulator</fullName>
    </submittedName>
</protein>
<keyword evidence="1" id="KW-0805">Transcription regulation</keyword>
<dbReference type="PANTHER" id="PTHR43280">
    <property type="entry name" value="ARAC-FAMILY TRANSCRIPTIONAL REGULATOR"/>
    <property type="match status" value="1"/>
</dbReference>
<evidence type="ECO:0000313" key="5">
    <source>
        <dbReference type="EMBL" id="MBU3876443.1"/>
    </source>
</evidence>
<keyword evidence="2" id="KW-0238">DNA-binding</keyword>
<gene>
    <name evidence="5" type="ORF">HGO97_011540</name>
</gene>
<evidence type="ECO:0000313" key="6">
    <source>
        <dbReference type="Proteomes" id="UP000723714"/>
    </source>
</evidence>
<keyword evidence="3" id="KW-0804">Transcription</keyword>
<sequence length="279" mass="32425">MKKNSILNESADKKKNTDLELYYFGTQQCTPNESWGPGIKNQYKLHFVHSGKGYLRSNQREYIITEGQLFACYPDEIVYYRADCEEPWRYSWVAFDGLNSEFYLERAGFSKTNLVSDCPNRPIIENAFNKILATEKSAANKDLSYMGYLYLILASIVDKSSKAMNYSNTKEYVKEAITYIKKNYSQPINISDISANLSLDRKYFSKIFKKELQMSPNEYLINYRLSRACELMETTTLTIAEIAATVGYDNQFSFSRVFKKYKQISPTDYRSRLKPTENS</sequence>
<evidence type="ECO:0000256" key="3">
    <source>
        <dbReference type="ARBA" id="ARBA00023163"/>
    </source>
</evidence>
<dbReference type="PROSITE" id="PS01124">
    <property type="entry name" value="HTH_ARAC_FAMILY_2"/>
    <property type="match status" value="1"/>
</dbReference>
<dbReference type="Pfam" id="PF02311">
    <property type="entry name" value="AraC_binding"/>
    <property type="match status" value="1"/>
</dbReference>